<keyword evidence="6 10" id="KW-0274">FAD</keyword>
<keyword evidence="5 10" id="KW-0479">Metal-binding</keyword>
<dbReference type="Pfam" id="PF02424">
    <property type="entry name" value="ApbE"/>
    <property type="match status" value="1"/>
</dbReference>
<dbReference type="EC" id="2.7.1.180" evidence="1 10"/>
<evidence type="ECO:0000256" key="7">
    <source>
        <dbReference type="ARBA" id="ARBA00022842"/>
    </source>
</evidence>
<evidence type="ECO:0000256" key="11">
    <source>
        <dbReference type="PIRSR" id="PIRSR006268-2"/>
    </source>
</evidence>
<comment type="cofactor">
    <cofactor evidence="11">
        <name>Mg(2+)</name>
        <dbReference type="ChEBI" id="CHEBI:18420"/>
    </cofactor>
    <cofactor evidence="11">
        <name>Mn(2+)</name>
        <dbReference type="ChEBI" id="CHEBI:29035"/>
    </cofactor>
    <text evidence="11">Magnesium. Can also use manganese.</text>
</comment>
<evidence type="ECO:0000256" key="9">
    <source>
        <dbReference type="ARBA" id="ARBA00048540"/>
    </source>
</evidence>
<proteinExistence type="inferred from homology"/>
<dbReference type="GO" id="GO:0046872">
    <property type="term" value="F:metal ion binding"/>
    <property type="evidence" value="ECO:0007669"/>
    <property type="project" value="UniProtKB-UniRule"/>
</dbReference>
<evidence type="ECO:0000256" key="2">
    <source>
        <dbReference type="ARBA" id="ARBA00016337"/>
    </source>
</evidence>
<dbReference type="InterPro" id="IPR003374">
    <property type="entry name" value="ApbE-like_sf"/>
</dbReference>
<evidence type="ECO:0000256" key="8">
    <source>
        <dbReference type="ARBA" id="ARBA00031306"/>
    </source>
</evidence>
<dbReference type="Gene3D" id="3.10.520.10">
    <property type="entry name" value="ApbE-like domains"/>
    <property type="match status" value="1"/>
</dbReference>
<gene>
    <name evidence="12" type="ORF">D7I46_05130</name>
</gene>
<keyword evidence="3 10" id="KW-0285">Flavoprotein</keyword>
<dbReference type="RefSeq" id="WP_120771917.1">
    <property type="nucleotide sequence ID" value="NZ_CP032627.1"/>
</dbReference>
<evidence type="ECO:0000256" key="4">
    <source>
        <dbReference type="ARBA" id="ARBA00022679"/>
    </source>
</evidence>
<dbReference type="PANTHER" id="PTHR30040">
    <property type="entry name" value="THIAMINE BIOSYNTHESIS LIPOPROTEIN APBE"/>
    <property type="match status" value="1"/>
</dbReference>
<name>A0A387BGK8_9LACT</name>
<keyword evidence="7 10" id="KW-0460">Magnesium</keyword>
<evidence type="ECO:0000313" key="12">
    <source>
        <dbReference type="EMBL" id="AYG00529.1"/>
    </source>
</evidence>
<evidence type="ECO:0000313" key="13">
    <source>
        <dbReference type="Proteomes" id="UP000269374"/>
    </source>
</evidence>
<comment type="catalytic activity">
    <reaction evidence="9 10">
        <text>L-threonyl-[protein] + FAD = FMN-L-threonyl-[protein] + AMP + H(+)</text>
        <dbReference type="Rhea" id="RHEA:36847"/>
        <dbReference type="Rhea" id="RHEA-COMP:11060"/>
        <dbReference type="Rhea" id="RHEA-COMP:11061"/>
        <dbReference type="ChEBI" id="CHEBI:15378"/>
        <dbReference type="ChEBI" id="CHEBI:30013"/>
        <dbReference type="ChEBI" id="CHEBI:57692"/>
        <dbReference type="ChEBI" id="CHEBI:74257"/>
        <dbReference type="ChEBI" id="CHEBI:456215"/>
        <dbReference type="EC" id="2.7.1.180"/>
    </reaction>
</comment>
<dbReference type="EMBL" id="CP032627">
    <property type="protein sequence ID" value="AYG00529.1"/>
    <property type="molecule type" value="Genomic_DNA"/>
</dbReference>
<comment type="similarity">
    <text evidence="10">Belongs to the ApbE family.</text>
</comment>
<evidence type="ECO:0000256" key="10">
    <source>
        <dbReference type="PIRNR" id="PIRNR006268"/>
    </source>
</evidence>
<dbReference type="GO" id="GO:0016740">
    <property type="term" value="F:transferase activity"/>
    <property type="evidence" value="ECO:0007669"/>
    <property type="project" value="UniProtKB-UniRule"/>
</dbReference>
<sequence>MIPNFSEYNISKRHFALGTNIDLTIFGTTDKNILDESCQLIDDFEDKLTVNRAESEVMDINHAAGIRPTQVSVSTYDLVKIAVLKSQEHFGFNVAIGPLVKLWHIGFSDARVPTDSEIQARKALISADDIIFNDKALTVFLPQKGMELDLGGIGKGYIADRVQDYWRSRGIASGIINLGGNLITMGTAPQHTDGLWRVGVRNPLIADNTPIAVISVPACSAVTSGIAERHLEIDGKSYHHIIDPETGYPHDNQLASITVFSKYSIDGEIETTRLFFSNGTLPDWETQNDILYGALFAYRDKTLEIVGLSKNDVQIIDSSYQWKS</sequence>
<accession>A0A387BGK8</accession>
<evidence type="ECO:0000256" key="1">
    <source>
        <dbReference type="ARBA" id="ARBA00011955"/>
    </source>
</evidence>
<dbReference type="KEGG" id="lact:D7I46_05130"/>
<dbReference type="PANTHER" id="PTHR30040:SF2">
    <property type="entry name" value="FAD:PROTEIN FMN TRANSFERASE"/>
    <property type="match status" value="1"/>
</dbReference>
<organism evidence="12 13">
    <name type="scientific">Lactococcus allomyrinae</name>
    <dbReference type="NCBI Taxonomy" id="2419773"/>
    <lineage>
        <taxon>Bacteria</taxon>
        <taxon>Bacillati</taxon>
        <taxon>Bacillota</taxon>
        <taxon>Bacilli</taxon>
        <taxon>Lactobacillales</taxon>
        <taxon>Streptococcaceae</taxon>
        <taxon>Lactococcus</taxon>
    </lineage>
</organism>
<dbReference type="Proteomes" id="UP000269374">
    <property type="component" value="Chromosome"/>
</dbReference>
<dbReference type="PIRSF" id="PIRSF006268">
    <property type="entry name" value="ApbE"/>
    <property type="match status" value="1"/>
</dbReference>
<protein>
    <recommendedName>
        <fullName evidence="2 10">FAD:protein FMN transferase</fullName>
        <ecNumber evidence="1 10">2.7.1.180</ecNumber>
    </recommendedName>
    <alternativeName>
        <fullName evidence="8 10">Flavin transferase</fullName>
    </alternativeName>
</protein>
<feature type="binding site" evidence="11">
    <location>
        <position position="152"/>
    </location>
    <ligand>
        <name>Mg(2+)</name>
        <dbReference type="ChEBI" id="CHEBI:18420"/>
    </ligand>
</feature>
<dbReference type="OrthoDB" id="9778595at2"/>
<dbReference type="SUPFAM" id="SSF143631">
    <property type="entry name" value="ApbE-like"/>
    <property type="match status" value="1"/>
</dbReference>
<dbReference type="InterPro" id="IPR024932">
    <property type="entry name" value="ApbE"/>
</dbReference>
<keyword evidence="4 10" id="KW-0808">Transferase</keyword>
<dbReference type="AlphaFoldDB" id="A0A387BGK8"/>
<evidence type="ECO:0000256" key="6">
    <source>
        <dbReference type="ARBA" id="ARBA00022827"/>
    </source>
</evidence>
<evidence type="ECO:0000256" key="5">
    <source>
        <dbReference type="ARBA" id="ARBA00022723"/>
    </source>
</evidence>
<reference evidence="12 13" key="1">
    <citation type="submission" date="2018-09" db="EMBL/GenBank/DDBJ databases">
        <title>Genome sequencing of strain 1JSPR-7.</title>
        <authorList>
            <person name="Heo J."/>
            <person name="Kim S.-J."/>
            <person name="Kwon S.-W."/>
        </authorList>
    </citation>
    <scope>NUCLEOTIDE SEQUENCE [LARGE SCALE GENOMIC DNA]</scope>
    <source>
        <strain evidence="12 13">1JSPR-7</strain>
    </source>
</reference>
<keyword evidence="13" id="KW-1185">Reference proteome</keyword>
<evidence type="ECO:0000256" key="3">
    <source>
        <dbReference type="ARBA" id="ARBA00022630"/>
    </source>
</evidence>